<gene>
    <name evidence="2" type="ORF">E1288_35810</name>
</gene>
<reference evidence="2 3" key="1">
    <citation type="submission" date="2019-03" db="EMBL/GenBank/DDBJ databases">
        <title>Draft genome sequences of novel Actinobacteria.</title>
        <authorList>
            <person name="Sahin N."/>
            <person name="Ay H."/>
            <person name="Saygin H."/>
        </authorList>
    </citation>
    <scope>NUCLEOTIDE SEQUENCE [LARGE SCALE GENOMIC DNA]</scope>
    <source>
        <strain evidence="2 3">7K502</strain>
    </source>
</reference>
<dbReference type="OrthoDB" id="3504495at2"/>
<comment type="caution">
    <text evidence="2">The sequence shown here is derived from an EMBL/GenBank/DDBJ whole genome shotgun (WGS) entry which is preliminary data.</text>
</comment>
<evidence type="ECO:0000313" key="2">
    <source>
        <dbReference type="EMBL" id="TDD40317.1"/>
    </source>
</evidence>
<organism evidence="2 3">
    <name type="scientific">Saccharopolyspora elongata</name>
    <dbReference type="NCBI Taxonomy" id="2530387"/>
    <lineage>
        <taxon>Bacteria</taxon>
        <taxon>Bacillati</taxon>
        <taxon>Actinomycetota</taxon>
        <taxon>Actinomycetes</taxon>
        <taxon>Pseudonocardiales</taxon>
        <taxon>Pseudonocardiaceae</taxon>
        <taxon>Saccharopolyspora</taxon>
    </lineage>
</organism>
<evidence type="ECO:0000259" key="1">
    <source>
        <dbReference type="PROSITE" id="PS50943"/>
    </source>
</evidence>
<evidence type="ECO:0000313" key="3">
    <source>
        <dbReference type="Proteomes" id="UP000294947"/>
    </source>
</evidence>
<dbReference type="EMBL" id="SMKW01000071">
    <property type="protein sequence ID" value="TDD40317.1"/>
    <property type="molecule type" value="Genomic_DNA"/>
</dbReference>
<sequence length="385" mass="42747">MSRPVLAGLVDRSAEWLKAVESGRLQTPKLHMLTKLAEALGISDLAELTGNGEAVSISRYAVGPAHGALNEVRAALMDYRLSSDTRPVNLAHLRERLVAAWDLRHSSPDHRTKVGAILPGLIRDAQRAVRSRWGEERRDARRVLAGVYQLADFYVAYQPAPELVWLVADRAVTEGQDADDPYAMAAGAWALVQALRESGRWDEAISVAHDGAAQLEPYLESASDDWRGMVGALRAENALTYARKGRHGEAWRYWESAYEIARKLGPDYRHIQSSFSLAIMHANALSLGVDLRRSGEALKAARELDPNQIVSVPRRSRHLIEVARAYAQHDESASVLEILARAERTAPETVRFNGWARDLTLKLRDQPPTGERAAVRELARRVGVR</sequence>
<dbReference type="Proteomes" id="UP000294947">
    <property type="component" value="Unassembled WGS sequence"/>
</dbReference>
<proteinExistence type="predicted"/>
<feature type="domain" description="HTH cro/C1-type" evidence="1">
    <location>
        <begin position="21"/>
        <end position="48"/>
    </location>
</feature>
<name>A0A4V2YK06_9PSEU</name>
<accession>A0A4V2YK06</accession>
<protein>
    <submittedName>
        <fullName evidence="2">XRE family transcriptional regulator</fullName>
    </submittedName>
</protein>
<dbReference type="AlphaFoldDB" id="A0A4V2YK06"/>
<dbReference type="PROSITE" id="PS50943">
    <property type="entry name" value="HTH_CROC1"/>
    <property type="match status" value="1"/>
</dbReference>
<dbReference type="GO" id="GO:0003677">
    <property type="term" value="F:DNA binding"/>
    <property type="evidence" value="ECO:0007669"/>
    <property type="project" value="InterPro"/>
</dbReference>
<dbReference type="InterPro" id="IPR011990">
    <property type="entry name" value="TPR-like_helical_dom_sf"/>
</dbReference>
<dbReference type="SUPFAM" id="SSF47413">
    <property type="entry name" value="lambda repressor-like DNA-binding domains"/>
    <property type="match status" value="1"/>
</dbReference>
<dbReference type="Gene3D" id="1.25.40.10">
    <property type="entry name" value="Tetratricopeptide repeat domain"/>
    <property type="match status" value="1"/>
</dbReference>
<keyword evidence="3" id="KW-1185">Reference proteome</keyword>
<dbReference type="InterPro" id="IPR001387">
    <property type="entry name" value="Cro/C1-type_HTH"/>
</dbReference>
<dbReference type="InterPro" id="IPR010982">
    <property type="entry name" value="Lambda_DNA-bd_dom_sf"/>
</dbReference>